<name>A0A2T3JCH0_9GAMM</name>
<dbReference type="Proteomes" id="UP000240987">
    <property type="component" value="Unassembled WGS sequence"/>
</dbReference>
<dbReference type="GO" id="GO:0046872">
    <property type="term" value="F:metal ion binding"/>
    <property type="evidence" value="ECO:0007669"/>
    <property type="project" value="UniProtKB-KW"/>
</dbReference>
<keyword evidence="2" id="KW-0479">Metal-binding</keyword>
<comment type="caution">
    <text evidence="6">The sequence shown here is derived from an EMBL/GenBank/DDBJ whole genome shotgun (WGS) entry which is preliminary data.</text>
</comment>
<organism evidence="6 7">
    <name type="scientific">Photobacterium frigidiphilum</name>
    <dbReference type="NCBI Taxonomy" id="264736"/>
    <lineage>
        <taxon>Bacteria</taxon>
        <taxon>Pseudomonadati</taxon>
        <taxon>Pseudomonadota</taxon>
        <taxon>Gammaproteobacteria</taxon>
        <taxon>Vibrionales</taxon>
        <taxon>Vibrionaceae</taxon>
        <taxon>Photobacterium</taxon>
    </lineage>
</organism>
<dbReference type="RefSeq" id="WP_107243954.1">
    <property type="nucleotide sequence ID" value="NZ_JBALVU010000017.1"/>
</dbReference>
<dbReference type="GO" id="GO:0051537">
    <property type="term" value="F:2 iron, 2 sulfur cluster binding"/>
    <property type="evidence" value="ECO:0007669"/>
    <property type="project" value="UniProtKB-KW"/>
</dbReference>
<dbReference type="AlphaFoldDB" id="A0A2T3JCH0"/>
<dbReference type="Gene3D" id="3.40.5.90">
    <property type="entry name" value="CDGSH iron-sulfur domain, mitoNEET-type"/>
    <property type="match status" value="2"/>
</dbReference>
<protein>
    <submittedName>
        <fullName evidence="6">Glutamate synthase</fullName>
    </submittedName>
</protein>
<dbReference type="EMBL" id="PYMJ01000020">
    <property type="protein sequence ID" value="PSU46591.1"/>
    <property type="molecule type" value="Genomic_DNA"/>
</dbReference>
<evidence type="ECO:0000256" key="2">
    <source>
        <dbReference type="ARBA" id="ARBA00022723"/>
    </source>
</evidence>
<proteinExistence type="predicted"/>
<evidence type="ECO:0000256" key="4">
    <source>
        <dbReference type="ARBA" id="ARBA00023014"/>
    </source>
</evidence>
<evidence type="ECO:0000256" key="3">
    <source>
        <dbReference type="ARBA" id="ARBA00023004"/>
    </source>
</evidence>
<dbReference type="SMART" id="SM00704">
    <property type="entry name" value="ZnF_CDGSH"/>
    <property type="match status" value="2"/>
</dbReference>
<dbReference type="InterPro" id="IPR018967">
    <property type="entry name" value="FeS-contain_CDGSH-typ"/>
</dbReference>
<evidence type="ECO:0000259" key="5">
    <source>
        <dbReference type="SMART" id="SM00704"/>
    </source>
</evidence>
<gene>
    <name evidence="6" type="ORF">C9J12_17925</name>
</gene>
<accession>A0A2T3JCH0</accession>
<sequence length="95" mass="10787">MSNNIIADNQPVLVQLEKGKTYQFCVCGYSHTQPFCDDSHLGTEFEPIYFTAEKTEQRWLCQCKQSGNQPYCDGSHKAYSEDDIGLEAPNKDDSQ</sequence>
<dbReference type="GO" id="GO:0005737">
    <property type="term" value="C:cytoplasm"/>
    <property type="evidence" value="ECO:0007669"/>
    <property type="project" value="UniProtKB-ARBA"/>
</dbReference>
<feature type="domain" description="Iron-binding zinc finger CDGSH type" evidence="5">
    <location>
        <begin position="9"/>
        <end position="46"/>
    </location>
</feature>
<dbReference type="Pfam" id="PF09360">
    <property type="entry name" value="zf-CDGSH"/>
    <property type="match status" value="2"/>
</dbReference>
<keyword evidence="7" id="KW-1185">Reference proteome</keyword>
<feature type="domain" description="Iron-binding zinc finger CDGSH type" evidence="5">
    <location>
        <begin position="47"/>
        <end position="82"/>
    </location>
</feature>
<keyword evidence="4" id="KW-0411">Iron-sulfur</keyword>
<reference evidence="6 7" key="1">
    <citation type="submission" date="2018-01" db="EMBL/GenBank/DDBJ databases">
        <title>Whole genome sequencing of Histamine producing bacteria.</title>
        <authorList>
            <person name="Butler K."/>
        </authorList>
    </citation>
    <scope>NUCLEOTIDE SEQUENCE [LARGE SCALE GENOMIC DNA]</scope>
    <source>
        <strain evidence="6 7">JCM 12947</strain>
    </source>
</reference>
<dbReference type="PANTHER" id="PTHR46491">
    <property type="entry name" value="CDGSH IRON SULFUR DOMAIN PROTEIN HOMOLOG"/>
    <property type="match status" value="1"/>
</dbReference>
<evidence type="ECO:0000256" key="1">
    <source>
        <dbReference type="ARBA" id="ARBA00022714"/>
    </source>
</evidence>
<keyword evidence="3" id="KW-0408">Iron</keyword>
<dbReference type="OrthoDB" id="9795032at2"/>
<keyword evidence="1" id="KW-0001">2Fe-2S</keyword>
<dbReference type="InterPro" id="IPR042216">
    <property type="entry name" value="MitoNEET_CISD"/>
</dbReference>
<dbReference type="PANTHER" id="PTHR46491:SF3">
    <property type="entry name" value="CDGSH IRON-SULFUR DOMAIN-CONTAINING PROTEIN 3, MITOCHONDRIAL"/>
    <property type="match status" value="1"/>
</dbReference>
<dbReference type="InterPro" id="IPR052950">
    <property type="entry name" value="CISD"/>
</dbReference>
<evidence type="ECO:0000313" key="6">
    <source>
        <dbReference type="EMBL" id="PSU46591.1"/>
    </source>
</evidence>
<evidence type="ECO:0000313" key="7">
    <source>
        <dbReference type="Proteomes" id="UP000240987"/>
    </source>
</evidence>